<dbReference type="InterPro" id="IPR058676">
    <property type="entry name" value="YuzK"/>
</dbReference>
<proteinExistence type="predicted"/>
<dbReference type="Proteomes" id="UP000199159">
    <property type="component" value="Unassembled WGS sequence"/>
</dbReference>
<dbReference type="STRING" id="930152.SAMN05216565_11347"/>
<organism evidence="1 2">
    <name type="scientific">Litchfieldia salsa</name>
    <dbReference type="NCBI Taxonomy" id="930152"/>
    <lineage>
        <taxon>Bacteria</taxon>
        <taxon>Bacillati</taxon>
        <taxon>Bacillota</taxon>
        <taxon>Bacilli</taxon>
        <taxon>Bacillales</taxon>
        <taxon>Bacillaceae</taxon>
        <taxon>Litchfieldia</taxon>
    </lineage>
</organism>
<protein>
    <submittedName>
        <fullName evidence="1">Uncharacterized protein</fullName>
    </submittedName>
</protein>
<dbReference type="EMBL" id="FNJU01000013">
    <property type="protein sequence ID" value="SDP92674.1"/>
    <property type="molecule type" value="Genomic_DNA"/>
</dbReference>
<keyword evidence="2" id="KW-1185">Reference proteome</keyword>
<dbReference type="AlphaFoldDB" id="A0A1H0WPP8"/>
<reference evidence="2" key="1">
    <citation type="submission" date="2016-10" db="EMBL/GenBank/DDBJ databases">
        <authorList>
            <person name="Varghese N."/>
            <person name="Submissions S."/>
        </authorList>
    </citation>
    <scope>NUCLEOTIDE SEQUENCE [LARGE SCALE GENOMIC DNA]</scope>
    <source>
        <strain evidence="2">IBRC-M10078</strain>
    </source>
</reference>
<evidence type="ECO:0000313" key="1">
    <source>
        <dbReference type="EMBL" id="SDP92674.1"/>
    </source>
</evidence>
<accession>A0A1H0WPP8</accession>
<gene>
    <name evidence="1" type="ORF">SAMN05216565_11347</name>
</gene>
<sequence length="74" mass="8856">MLGLLYQQIGSWRVINQLKMNYNSEMEKAMFQSHGIGYERYCNDFSARMKVEARREEDYNKEKRLLQELGNTNS</sequence>
<dbReference type="Pfam" id="PF26149">
    <property type="entry name" value="YuzK"/>
    <property type="match status" value="1"/>
</dbReference>
<name>A0A1H0WPP8_9BACI</name>
<evidence type="ECO:0000313" key="2">
    <source>
        <dbReference type="Proteomes" id="UP000199159"/>
    </source>
</evidence>